<dbReference type="PROSITE" id="PS50088">
    <property type="entry name" value="ANK_REPEAT"/>
    <property type="match status" value="2"/>
</dbReference>
<protein>
    <submittedName>
        <fullName evidence="5">Ankyrin repeat protein</fullName>
    </submittedName>
</protein>
<name>A0A7W6E6B1_9RHOB</name>
<feature type="chain" id="PRO_5031268107" evidence="4">
    <location>
        <begin position="25"/>
        <end position="185"/>
    </location>
</feature>
<keyword evidence="6" id="KW-1185">Reference proteome</keyword>
<dbReference type="SUPFAM" id="SSF48403">
    <property type="entry name" value="Ankyrin repeat"/>
    <property type="match status" value="1"/>
</dbReference>
<feature type="repeat" description="ANK" evidence="3">
    <location>
        <begin position="61"/>
        <end position="93"/>
    </location>
</feature>
<dbReference type="Gene3D" id="1.25.40.20">
    <property type="entry name" value="Ankyrin repeat-containing domain"/>
    <property type="match status" value="1"/>
</dbReference>
<keyword evidence="2 3" id="KW-0040">ANK repeat</keyword>
<evidence type="ECO:0000256" key="3">
    <source>
        <dbReference type="PROSITE-ProRule" id="PRU00023"/>
    </source>
</evidence>
<evidence type="ECO:0000256" key="1">
    <source>
        <dbReference type="ARBA" id="ARBA00022737"/>
    </source>
</evidence>
<dbReference type="PANTHER" id="PTHR24201">
    <property type="entry name" value="ANK_REP_REGION DOMAIN-CONTAINING PROTEIN"/>
    <property type="match status" value="1"/>
</dbReference>
<dbReference type="EMBL" id="JACIEI010000005">
    <property type="protein sequence ID" value="MBB3994271.1"/>
    <property type="molecule type" value="Genomic_DNA"/>
</dbReference>
<evidence type="ECO:0000256" key="2">
    <source>
        <dbReference type="ARBA" id="ARBA00023043"/>
    </source>
</evidence>
<sequence>MKPIRKMLAVLFAALGLTPQPAVAHGTPLEAFFELVAVGTLTGVKDALEHEPDLAVRADKYGFTAIHVLDYLGFAEKLALLQRFGADVNAQNDEGHALLHVIIDPSLIDVAVSAGADVNLTDHQGRTPIMIHLLEPDGTDFVPALLAAGANVNVRDAKGVSVLSYAAEFDDPQMMAMLIDAGAKP</sequence>
<feature type="repeat" description="ANK" evidence="3">
    <location>
        <begin position="124"/>
        <end position="157"/>
    </location>
</feature>
<dbReference type="Pfam" id="PF12796">
    <property type="entry name" value="Ank_2"/>
    <property type="match status" value="1"/>
</dbReference>
<dbReference type="AlphaFoldDB" id="A0A7W6E6B1"/>
<gene>
    <name evidence="5" type="ORF">GGR95_001916</name>
</gene>
<evidence type="ECO:0000313" key="5">
    <source>
        <dbReference type="EMBL" id="MBB3994271.1"/>
    </source>
</evidence>
<feature type="signal peptide" evidence="4">
    <location>
        <begin position="1"/>
        <end position="24"/>
    </location>
</feature>
<keyword evidence="1" id="KW-0677">Repeat</keyword>
<reference evidence="5 6" key="1">
    <citation type="submission" date="2020-08" db="EMBL/GenBank/DDBJ databases">
        <title>Genomic Encyclopedia of Type Strains, Phase IV (KMG-IV): sequencing the most valuable type-strain genomes for metagenomic binning, comparative biology and taxonomic classification.</title>
        <authorList>
            <person name="Goeker M."/>
        </authorList>
    </citation>
    <scope>NUCLEOTIDE SEQUENCE [LARGE SCALE GENOMIC DNA]</scope>
    <source>
        <strain evidence="5 6">DSM 102234</strain>
    </source>
</reference>
<evidence type="ECO:0000313" key="6">
    <source>
        <dbReference type="Proteomes" id="UP000530268"/>
    </source>
</evidence>
<dbReference type="InterPro" id="IPR002110">
    <property type="entry name" value="Ankyrin_rpt"/>
</dbReference>
<dbReference type="InterPro" id="IPR036770">
    <property type="entry name" value="Ankyrin_rpt-contain_sf"/>
</dbReference>
<proteinExistence type="predicted"/>
<evidence type="ECO:0000256" key="4">
    <source>
        <dbReference type="SAM" id="SignalP"/>
    </source>
</evidence>
<dbReference type="PANTHER" id="PTHR24201:SF2">
    <property type="entry name" value="ANKYRIN REPEAT DOMAIN-CONTAINING PROTEIN 42"/>
    <property type="match status" value="1"/>
</dbReference>
<dbReference type="Proteomes" id="UP000530268">
    <property type="component" value="Unassembled WGS sequence"/>
</dbReference>
<comment type="caution">
    <text evidence="5">The sequence shown here is derived from an EMBL/GenBank/DDBJ whole genome shotgun (WGS) entry which is preliminary data.</text>
</comment>
<accession>A0A7W6E6B1</accession>
<keyword evidence="4" id="KW-0732">Signal</keyword>
<organism evidence="5 6">
    <name type="scientific">Sulfitobacter undariae</name>
    <dbReference type="NCBI Taxonomy" id="1563671"/>
    <lineage>
        <taxon>Bacteria</taxon>
        <taxon>Pseudomonadati</taxon>
        <taxon>Pseudomonadota</taxon>
        <taxon>Alphaproteobacteria</taxon>
        <taxon>Rhodobacterales</taxon>
        <taxon>Roseobacteraceae</taxon>
        <taxon>Sulfitobacter</taxon>
    </lineage>
</organism>
<dbReference type="InterPro" id="IPR050776">
    <property type="entry name" value="Ank_Repeat/CDKN_Inhibitor"/>
</dbReference>